<dbReference type="InterPro" id="IPR000571">
    <property type="entry name" value="Znf_CCCH"/>
</dbReference>
<feature type="zinc finger region" description="C3H1-type" evidence="5">
    <location>
        <begin position="55"/>
        <end position="83"/>
    </location>
</feature>
<evidence type="ECO:0000259" key="7">
    <source>
        <dbReference type="PROSITE" id="PS50103"/>
    </source>
</evidence>
<dbReference type="PANTHER" id="PTHR12506:SF20">
    <property type="entry name" value="ZINC FINGER CCCH DOMAIN-CONTAINING PROTEIN 67"/>
    <property type="match status" value="1"/>
</dbReference>
<evidence type="ECO:0000256" key="2">
    <source>
        <dbReference type="ARBA" id="ARBA00022771"/>
    </source>
</evidence>
<name>R0GT25_9BRAS</name>
<dbReference type="SUPFAM" id="SSF90229">
    <property type="entry name" value="CCCH zinc finger"/>
    <property type="match status" value="2"/>
</dbReference>
<evidence type="ECO:0000256" key="1">
    <source>
        <dbReference type="ARBA" id="ARBA00022723"/>
    </source>
</evidence>
<evidence type="ECO:0000256" key="4">
    <source>
        <dbReference type="ARBA" id="ARBA00023125"/>
    </source>
</evidence>
<evidence type="ECO:0000256" key="5">
    <source>
        <dbReference type="PROSITE-ProRule" id="PRU00723"/>
    </source>
</evidence>
<dbReference type="GO" id="GO:0003677">
    <property type="term" value="F:DNA binding"/>
    <property type="evidence" value="ECO:0007669"/>
    <property type="project" value="UniProtKB-KW"/>
</dbReference>
<protein>
    <recommendedName>
        <fullName evidence="7">C3H1-type domain-containing protein</fullName>
    </recommendedName>
</protein>
<dbReference type="InterPro" id="IPR050974">
    <property type="entry name" value="Plant_ZF_CCCH"/>
</dbReference>
<dbReference type="GO" id="GO:0003729">
    <property type="term" value="F:mRNA binding"/>
    <property type="evidence" value="ECO:0007669"/>
    <property type="project" value="UniProtKB-ARBA"/>
</dbReference>
<evidence type="ECO:0000256" key="6">
    <source>
        <dbReference type="SAM" id="MobiDB-lite"/>
    </source>
</evidence>
<reference evidence="9" key="1">
    <citation type="journal article" date="2013" name="Nat. Genet.">
        <title>The Capsella rubella genome and the genomic consequences of rapid mating system evolution.</title>
        <authorList>
            <person name="Slotte T."/>
            <person name="Hazzouri K.M."/>
            <person name="Agren J.A."/>
            <person name="Koenig D."/>
            <person name="Maumus F."/>
            <person name="Guo Y.L."/>
            <person name="Steige K."/>
            <person name="Platts A.E."/>
            <person name="Escobar J.S."/>
            <person name="Newman L.K."/>
            <person name="Wang W."/>
            <person name="Mandakova T."/>
            <person name="Vello E."/>
            <person name="Smith L.M."/>
            <person name="Henz S.R."/>
            <person name="Steffen J."/>
            <person name="Takuno S."/>
            <person name="Brandvain Y."/>
            <person name="Coop G."/>
            <person name="Andolfatto P."/>
            <person name="Hu T.T."/>
            <person name="Blanchette M."/>
            <person name="Clark R.M."/>
            <person name="Quesneville H."/>
            <person name="Nordborg M."/>
            <person name="Gaut B.S."/>
            <person name="Lysak M.A."/>
            <person name="Jenkins J."/>
            <person name="Grimwood J."/>
            <person name="Chapman J."/>
            <person name="Prochnik S."/>
            <person name="Shu S."/>
            <person name="Rokhsar D."/>
            <person name="Schmutz J."/>
            <person name="Weigel D."/>
            <person name="Wright S.I."/>
        </authorList>
    </citation>
    <scope>NUCLEOTIDE SEQUENCE [LARGE SCALE GENOMIC DNA]</scope>
    <source>
        <strain evidence="9">cv. Monte Gargano</strain>
    </source>
</reference>
<feature type="domain" description="C3H1-type" evidence="7">
    <location>
        <begin position="55"/>
        <end position="83"/>
    </location>
</feature>
<gene>
    <name evidence="8" type="ORF">CARUB_v10011368mg</name>
</gene>
<dbReference type="GO" id="GO:0008270">
    <property type="term" value="F:zinc ion binding"/>
    <property type="evidence" value="ECO:0007669"/>
    <property type="project" value="UniProtKB-KW"/>
</dbReference>
<keyword evidence="1 5" id="KW-0479">Metal-binding</keyword>
<dbReference type="Proteomes" id="UP000029121">
    <property type="component" value="Unassembled WGS sequence"/>
</dbReference>
<accession>R0GT25</accession>
<feature type="region of interest" description="Disordered" evidence="6">
    <location>
        <begin position="78"/>
        <end position="98"/>
    </location>
</feature>
<dbReference type="InterPro" id="IPR036855">
    <property type="entry name" value="Znf_CCCH_sf"/>
</dbReference>
<keyword evidence="3 5" id="KW-0862">Zinc</keyword>
<dbReference type="Gene3D" id="4.10.1000.10">
    <property type="entry name" value="Zinc finger, CCCH-type"/>
    <property type="match status" value="2"/>
</dbReference>
<dbReference type="PROSITE" id="PS50103">
    <property type="entry name" value="ZF_C3H1"/>
    <property type="match status" value="2"/>
</dbReference>
<proteinExistence type="predicted"/>
<dbReference type="EMBL" id="KB870805">
    <property type="protein sequence ID" value="EOA38951.1"/>
    <property type="molecule type" value="Genomic_DNA"/>
</dbReference>
<feature type="zinc finger region" description="C3H1-type" evidence="5">
    <location>
        <begin position="9"/>
        <end position="37"/>
    </location>
</feature>
<dbReference type="PANTHER" id="PTHR12506">
    <property type="entry name" value="PROTEIN PHOSPHATASE RELATED"/>
    <property type="match status" value="1"/>
</dbReference>
<sequence length="98" mass="11176">MSDKNLPQRPDEPLCSYYQITGNCNMKQNCKFHHPKNIKPIEPKLVLTDNGLPLRPNKAICPHYSRFGLCKSGPRCKYDHSTRPSSSVNAQLTSKEDF</sequence>
<dbReference type="Pfam" id="PF00642">
    <property type="entry name" value="zf-CCCH"/>
    <property type="match status" value="2"/>
</dbReference>
<organism evidence="8 9">
    <name type="scientific">Capsella rubella</name>
    <dbReference type="NCBI Taxonomy" id="81985"/>
    <lineage>
        <taxon>Eukaryota</taxon>
        <taxon>Viridiplantae</taxon>
        <taxon>Streptophyta</taxon>
        <taxon>Embryophyta</taxon>
        <taxon>Tracheophyta</taxon>
        <taxon>Spermatophyta</taxon>
        <taxon>Magnoliopsida</taxon>
        <taxon>eudicotyledons</taxon>
        <taxon>Gunneridae</taxon>
        <taxon>Pentapetalae</taxon>
        <taxon>rosids</taxon>
        <taxon>malvids</taxon>
        <taxon>Brassicales</taxon>
        <taxon>Brassicaceae</taxon>
        <taxon>Camelineae</taxon>
        <taxon>Capsella</taxon>
    </lineage>
</organism>
<keyword evidence="9" id="KW-1185">Reference proteome</keyword>
<dbReference type="AlphaFoldDB" id="R0GT25"/>
<evidence type="ECO:0000313" key="8">
    <source>
        <dbReference type="EMBL" id="EOA38951.1"/>
    </source>
</evidence>
<evidence type="ECO:0000313" key="9">
    <source>
        <dbReference type="Proteomes" id="UP000029121"/>
    </source>
</evidence>
<feature type="domain" description="C3H1-type" evidence="7">
    <location>
        <begin position="9"/>
        <end position="37"/>
    </location>
</feature>
<dbReference type="eggNOG" id="KOG1677">
    <property type="taxonomic scope" value="Eukaryota"/>
</dbReference>
<keyword evidence="4" id="KW-0238">DNA-binding</keyword>
<dbReference type="SMART" id="SM00356">
    <property type="entry name" value="ZnF_C3H1"/>
    <property type="match status" value="2"/>
</dbReference>
<dbReference type="STRING" id="81985.R0GT25"/>
<feature type="compositionally biased region" description="Polar residues" evidence="6">
    <location>
        <begin position="83"/>
        <end position="98"/>
    </location>
</feature>
<evidence type="ECO:0000256" key="3">
    <source>
        <dbReference type="ARBA" id="ARBA00022833"/>
    </source>
</evidence>
<keyword evidence="2 5" id="KW-0863">Zinc-finger</keyword>